<dbReference type="SUPFAM" id="SSF55486">
    <property type="entry name" value="Metalloproteases ('zincins'), catalytic domain"/>
    <property type="match status" value="2"/>
</dbReference>
<dbReference type="PANTHER" id="PTHR45702">
    <property type="entry name" value="ADAM10/ADAM17 METALLOPEPTIDASE FAMILY MEMBER"/>
    <property type="match status" value="1"/>
</dbReference>
<evidence type="ECO:0000256" key="1">
    <source>
        <dbReference type="ARBA" id="ARBA00001809"/>
    </source>
</evidence>
<comment type="caution">
    <text evidence="4">Lacks conserved residue(s) required for the propagation of feature annotation.</text>
</comment>
<dbReference type="InterPro" id="IPR001762">
    <property type="entry name" value="Disintegrin_dom"/>
</dbReference>
<dbReference type="Gene3D" id="4.10.70.10">
    <property type="entry name" value="Disintegrin domain"/>
    <property type="match status" value="1"/>
</dbReference>
<keyword evidence="6" id="KW-1133">Transmembrane helix</keyword>
<dbReference type="InterPro" id="IPR049038">
    <property type="entry name" value="ADAM10_Cys-rich"/>
</dbReference>
<feature type="region of interest" description="Disordered" evidence="5">
    <location>
        <begin position="940"/>
        <end position="969"/>
    </location>
</feature>
<dbReference type="InterPro" id="IPR036436">
    <property type="entry name" value="Disintegrin_dom_sf"/>
</dbReference>
<protein>
    <recommendedName>
        <fullName evidence="2">ADAM10 endopeptidase</fullName>
        <ecNumber evidence="2">3.4.24.81</ecNumber>
    </recommendedName>
</protein>
<dbReference type="InterPro" id="IPR024079">
    <property type="entry name" value="MetalloPept_cat_dom_sf"/>
</dbReference>
<dbReference type="Gene3D" id="3.40.390.10">
    <property type="entry name" value="Collagenase (Catalytic Domain)"/>
    <property type="match status" value="2"/>
</dbReference>
<evidence type="ECO:0000313" key="7">
    <source>
        <dbReference type="EMBL" id="CAD7223770.1"/>
    </source>
</evidence>
<dbReference type="EMBL" id="OB660252">
    <property type="protein sequence ID" value="CAD7223770.1"/>
    <property type="molecule type" value="Genomic_DNA"/>
</dbReference>
<feature type="compositionally biased region" description="Basic residues" evidence="5">
    <location>
        <begin position="940"/>
        <end position="954"/>
    </location>
</feature>
<feature type="transmembrane region" description="Helical" evidence="6">
    <location>
        <begin position="875"/>
        <end position="897"/>
    </location>
</feature>
<dbReference type="Pfam" id="PF21299">
    <property type="entry name" value="ADAM10_Cys-rich"/>
    <property type="match status" value="1"/>
</dbReference>
<keyword evidence="6" id="KW-0472">Membrane</keyword>
<evidence type="ECO:0000256" key="6">
    <source>
        <dbReference type="SAM" id="Phobius"/>
    </source>
</evidence>
<dbReference type="Pfam" id="PF13574">
    <property type="entry name" value="Reprolysin_2"/>
    <property type="match status" value="1"/>
</dbReference>
<proteinExistence type="predicted"/>
<dbReference type="PROSITE" id="PS50215">
    <property type="entry name" value="ADAM_MEPRO"/>
    <property type="match status" value="1"/>
</dbReference>
<dbReference type="PROSITE" id="PS50214">
    <property type="entry name" value="DISINTEGRIN_2"/>
    <property type="match status" value="1"/>
</dbReference>
<feature type="region of interest" description="Disordered" evidence="5">
    <location>
        <begin position="1041"/>
        <end position="1164"/>
    </location>
</feature>
<dbReference type="GO" id="GO:0007219">
    <property type="term" value="P:Notch signaling pathway"/>
    <property type="evidence" value="ECO:0007669"/>
    <property type="project" value="TreeGrafter"/>
</dbReference>
<feature type="compositionally biased region" description="Basic residues" evidence="5">
    <location>
        <begin position="1041"/>
        <end position="1055"/>
    </location>
</feature>
<evidence type="ECO:0000256" key="5">
    <source>
        <dbReference type="SAM" id="MobiDB-lite"/>
    </source>
</evidence>
<dbReference type="InterPro" id="IPR001590">
    <property type="entry name" value="Peptidase_M12B"/>
</dbReference>
<dbReference type="InterPro" id="IPR051489">
    <property type="entry name" value="ADAM_Metalloproteinase"/>
</dbReference>
<feature type="transmembrane region" description="Helical" evidence="6">
    <location>
        <begin position="976"/>
        <end position="994"/>
    </location>
</feature>
<dbReference type="PANTHER" id="PTHR45702:SF2">
    <property type="entry name" value="KUZBANIAN, ISOFORM A"/>
    <property type="match status" value="1"/>
</dbReference>
<dbReference type="OrthoDB" id="2149267at2759"/>
<accession>A0A7R8W3M9</accession>
<sequence length="1164" mass="128920">MMNIALQVSSIISLDFSSHGEEFQLRLRRDTSTFRPDFRMHLSRGAEDADEPVDLDLSHLVVGRLHGVPNSMAFGSLWDGVFEGNIETPSGTFYVERTHKYFGRNSAFNKEFHSLIYSENAVSDPPLGHDTLRDAAFPEAEAGTCGLKPDRERIMQDISASLVTSADEALQRRMEERRPQAAFLDRMGDVHGNGTVDVQGNGTLVPARSRRVKRRSNLFLGRSSTQPFNGGIGNGNNNGTCEMFIRTDPLLYKYYLEHEELPQRQIKEEIASLVQQLIKGVSNIYSNTKFNMGRFNHTGITFAVQRIRVSLFALQRIGLNLMVFSEYAAVWVDNYTEDCMTSRAPVNPFCSANIDVTSFLTQFSRNNHDAFCLAFMLTFRDFSDGTLGLAWVASGDRENGEKISWFLDPFDQLLLCLLSSSGNKGGVCERRGRISGQKEEMSLNTGVVTFLNYASHVTPKVSQLTLAHEIGHNFGAAERSRILDLRRKGFDSIHVLLILSLQHDPEDQAKCIPGVAEGGNYIMYRHATKGNLPNNRKFSMCSVMNISSVLDAIYLAVAVDNGKHYCFKVTIYSFSHVHPNILLISASNLAFCGNRIVEPGEECDCGFDSYECLNDPCCFPRINDDGLHNPQACTLVYKRPQSCSPSQGPCCDGRTCRIITRTDELECGKETECKNPSFCDGTTPQCPQSVAKPNLTPCNVETQVCQAGECTGAFCLRWGMQECFLTEDKVEDKGKLCELACFDQHTKQCLSSSALELAYPNSTFRTIRMMPGSACNNYEGYCDVFQKCRRVDREGPILRLKNLLFGKETVNAVAEWVMVSQIVEWVMVSQIVEWVMVSQIVEWVMVSQIVEWVMVRQIVEWVKVSQIVEWVMENWWATVLIAFGFILGMGAFIRCCAVHTPSSNPRKPPPRKLQDTFVYGPMHTARRVGTAAGSTLRRLRHPHHHGGAHGHHGGHAAGRGHAPRSVGAGNSHHENWWATVLIAFGFILGMGAFIRCCAVHTPSSNPRKPPPRKLQDTFVYGPMHTARRVGTAAGSTLRRLRHPHHHGGAHGHHGGHAAGRGHAPRSVGAGNSHHVAGTGMSSSSSQPSVQAQHMQLMASGGPPRGHRGKRREGRQAALPASSSYPVVAPKWGARSQELVPMEMRKPGDAKGGGKQKGKSSNPRV</sequence>
<dbReference type="GO" id="GO:0005886">
    <property type="term" value="C:plasma membrane"/>
    <property type="evidence" value="ECO:0007669"/>
    <property type="project" value="TreeGrafter"/>
</dbReference>
<dbReference type="GO" id="GO:0006509">
    <property type="term" value="P:membrane protein ectodomain proteolysis"/>
    <property type="evidence" value="ECO:0007669"/>
    <property type="project" value="TreeGrafter"/>
</dbReference>
<keyword evidence="3" id="KW-0165">Cleavage on pair of basic residues</keyword>
<evidence type="ECO:0000256" key="4">
    <source>
        <dbReference type="PROSITE-ProRule" id="PRU00276"/>
    </source>
</evidence>
<keyword evidence="6" id="KW-0812">Transmembrane</keyword>
<comment type="catalytic activity">
    <reaction evidence="1">
        <text>Endopeptidase of broad specificity.</text>
        <dbReference type="EC" id="3.4.24.81"/>
    </reaction>
</comment>
<name>A0A7R8W3M9_9CRUS</name>
<dbReference type="SMART" id="SM00050">
    <property type="entry name" value="DISIN"/>
    <property type="match status" value="1"/>
</dbReference>
<evidence type="ECO:0000256" key="3">
    <source>
        <dbReference type="ARBA" id="ARBA00022685"/>
    </source>
</evidence>
<organism evidence="7">
    <name type="scientific">Cyprideis torosa</name>
    <dbReference type="NCBI Taxonomy" id="163714"/>
    <lineage>
        <taxon>Eukaryota</taxon>
        <taxon>Metazoa</taxon>
        <taxon>Ecdysozoa</taxon>
        <taxon>Arthropoda</taxon>
        <taxon>Crustacea</taxon>
        <taxon>Oligostraca</taxon>
        <taxon>Ostracoda</taxon>
        <taxon>Podocopa</taxon>
        <taxon>Podocopida</taxon>
        <taxon>Cytherocopina</taxon>
        <taxon>Cytheroidea</taxon>
        <taxon>Cytherideidae</taxon>
        <taxon>Cyprideis</taxon>
    </lineage>
</organism>
<evidence type="ECO:0000256" key="2">
    <source>
        <dbReference type="ARBA" id="ARBA00012332"/>
    </source>
</evidence>
<dbReference type="EC" id="3.4.24.81" evidence="2"/>
<feature type="active site" evidence="4">
    <location>
        <position position="469"/>
    </location>
</feature>
<dbReference type="GO" id="GO:0004222">
    <property type="term" value="F:metalloendopeptidase activity"/>
    <property type="evidence" value="ECO:0007669"/>
    <property type="project" value="InterPro"/>
</dbReference>
<dbReference type="AlphaFoldDB" id="A0A7R8W3M9"/>
<gene>
    <name evidence="7" type="ORF">CTOB1V02_LOCUS1749</name>
</gene>
<reference evidence="7" key="1">
    <citation type="submission" date="2020-11" db="EMBL/GenBank/DDBJ databases">
        <authorList>
            <person name="Tran Van P."/>
        </authorList>
    </citation>
    <scope>NUCLEOTIDE SEQUENCE</scope>
</reference>